<reference evidence="2 3" key="1">
    <citation type="submission" date="2017-06" db="EMBL/GenBank/DDBJ databases">
        <title>Ant-infecting Ophiocordyceps genomes reveal a high diversity of potential behavioral manipulation genes and a possible major role for enterotoxins.</title>
        <authorList>
            <person name="De Bekker C."/>
            <person name="Evans H.C."/>
            <person name="Brachmann A."/>
            <person name="Hughes D.P."/>
        </authorList>
    </citation>
    <scope>NUCLEOTIDE SEQUENCE [LARGE SCALE GENOMIC DNA]</scope>
    <source>
        <strain evidence="2 3">1348a</strain>
    </source>
</reference>
<protein>
    <submittedName>
        <fullName evidence="2">Uncharacterized protein</fullName>
    </submittedName>
</protein>
<dbReference type="AlphaFoldDB" id="A0A2C5YQK8"/>
<sequence length="171" mass="18000">MTCQMGQGASRHSQGAFLRHAHRLTGERKTVTGYSASQRRESISALGHGQTRPKSSLVQDTPLPPPPLSPRSGKQNLGVAAAACIIGAEENASTPNDVVTSAWLVVCRQMLFLLANSGKSRFEDFNARLSNVGRISDSVARQGNGFLVPFTWVGAGVGRGGGNDAVESPSV</sequence>
<proteinExistence type="predicted"/>
<dbReference type="EMBL" id="NJEU01000886">
    <property type="protein sequence ID" value="PHH69800.1"/>
    <property type="molecule type" value="Genomic_DNA"/>
</dbReference>
<feature type="region of interest" description="Disordered" evidence="1">
    <location>
        <begin position="1"/>
        <end position="22"/>
    </location>
</feature>
<feature type="compositionally biased region" description="Polar residues" evidence="1">
    <location>
        <begin position="1"/>
        <end position="13"/>
    </location>
</feature>
<dbReference type="Proteomes" id="UP000224854">
    <property type="component" value="Unassembled WGS sequence"/>
</dbReference>
<comment type="caution">
    <text evidence="2">The sequence shown here is derived from an EMBL/GenBank/DDBJ whole genome shotgun (WGS) entry which is preliminary data.</text>
</comment>
<feature type="region of interest" description="Disordered" evidence="1">
    <location>
        <begin position="44"/>
        <end position="74"/>
    </location>
</feature>
<organism evidence="2 3">
    <name type="scientific">Ophiocordyceps australis</name>
    <dbReference type="NCBI Taxonomy" id="1399860"/>
    <lineage>
        <taxon>Eukaryota</taxon>
        <taxon>Fungi</taxon>
        <taxon>Dikarya</taxon>
        <taxon>Ascomycota</taxon>
        <taxon>Pezizomycotina</taxon>
        <taxon>Sordariomycetes</taxon>
        <taxon>Hypocreomycetidae</taxon>
        <taxon>Hypocreales</taxon>
        <taxon>Ophiocordycipitaceae</taxon>
        <taxon>Ophiocordyceps</taxon>
    </lineage>
</organism>
<evidence type="ECO:0000313" key="3">
    <source>
        <dbReference type="Proteomes" id="UP000224854"/>
    </source>
</evidence>
<name>A0A2C5YQK8_9HYPO</name>
<accession>A0A2C5YQK8</accession>
<gene>
    <name evidence="2" type="ORF">CDD82_7505</name>
</gene>
<evidence type="ECO:0000256" key="1">
    <source>
        <dbReference type="SAM" id="MobiDB-lite"/>
    </source>
</evidence>
<evidence type="ECO:0000313" key="2">
    <source>
        <dbReference type="EMBL" id="PHH69800.1"/>
    </source>
</evidence>
<keyword evidence="3" id="KW-1185">Reference proteome</keyword>